<evidence type="ECO:0000313" key="1">
    <source>
        <dbReference type="EMBL" id="MQS16900.1"/>
    </source>
</evidence>
<reference evidence="1 2" key="1">
    <citation type="submission" date="2019-09" db="EMBL/GenBank/DDBJ databases">
        <title>Genome Sequences of Streptomyces kaniharaensis ATCC 21070.</title>
        <authorList>
            <person name="Zhu W."/>
            <person name="De Crecy-Lagard V."/>
            <person name="Richards N.G."/>
        </authorList>
    </citation>
    <scope>NUCLEOTIDE SEQUENCE [LARGE SCALE GENOMIC DNA]</scope>
    <source>
        <strain evidence="1 2">SF-557</strain>
    </source>
</reference>
<name>A0A6N7KZC7_9ACTN</name>
<dbReference type="RefSeq" id="WP_153468598.1">
    <property type="nucleotide sequence ID" value="NZ_WBOF01000003.1"/>
</dbReference>
<dbReference type="AlphaFoldDB" id="A0A6N7KZC7"/>
<proteinExistence type="predicted"/>
<dbReference type="OrthoDB" id="4144821at2"/>
<organism evidence="1 2">
    <name type="scientific">Streptomyces kaniharaensis</name>
    <dbReference type="NCBI Taxonomy" id="212423"/>
    <lineage>
        <taxon>Bacteria</taxon>
        <taxon>Bacillati</taxon>
        <taxon>Actinomycetota</taxon>
        <taxon>Actinomycetes</taxon>
        <taxon>Kitasatosporales</taxon>
        <taxon>Streptomycetaceae</taxon>
        <taxon>Streptomyces</taxon>
    </lineage>
</organism>
<protein>
    <recommendedName>
        <fullName evidence="3">Tetratricopeptide repeat protein</fullName>
    </recommendedName>
</protein>
<comment type="caution">
    <text evidence="1">The sequence shown here is derived from an EMBL/GenBank/DDBJ whole genome shotgun (WGS) entry which is preliminary data.</text>
</comment>
<accession>A0A6N7KZC7</accession>
<evidence type="ECO:0000313" key="2">
    <source>
        <dbReference type="Proteomes" id="UP000450000"/>
    </source>
</evidence>
<dbReference type="Proteomes" id="UP000450000">
    <property type="component" value="Unassembled WGS sequence"/>
</dbReference>
<gene>
    <name evidence="1" type="ORF">F7Q99_33115</name>
</gene>
<dbReference type="EMBL" id="WBOF01000003">
    <property type="protein sequence ID" value="MQS16900.1"/>
    <property type="molecule type" value="Genomic_DNA"/>
</dbReference>
<evidence type="ECO:0008006" key="3">
    <source>
        <dbReference type="Google" id="ProtNLM"/>
    </source>
</evidence>
<sequence length="142" mass="15971">MPCTEVVAAIEQALRENPDDLASWLRHADRLLTQGDARGELIRLEQLRARTRPADREALAAEIGATEDEHRHAWNAESPVYVPSFNSGSRGGERCSAATHWWVEKPELGEQLAEAFEEYEDYFDADEGDVVEDDVADDDEDD</sequence>
<keyword evidence="2" id="KW-1185">Reference proteome</keyword>